<dbReference type="GO" id="GO:0005777">
    <property type="term" value="C:peroxisome"/>
    <property type="evidence" value="ECO:0007669"/>
    <property type="project" value="TreeGrafter"/>
</dbReference>
<dbReference type="InterPro" id="IPR033640">
    <property type="entry name" value="FAR_C"/>
</dbReference>
<keyword evidence="6 9" id="KW-0443">Lipid metabolism</keyword>
<feature type="domain" description="Thioester reductase (TE)" evidence="11">
    <location>
        <begin position="17"/>
        <end position="278"/>
    </location>
</feature>
<evidence type="ECO:0000256" key="1">
    <source>
        <dbReference type="ARBA" id="ARBA00004141"/>
    </source>
</evidence>
<organism evidence="12 13">
    <name type="scientific">Daphnia sinensis</name>
    <dbReference type="NCBI Taxonomy" id="1820382"/>
    <lineage>
        <taxon>Eukaryota</taxon>
        <taxon>Metazoa</taxon>
        <taxon>Ecdysozoa</taxon>
        <taxon>Arthropoda</taxon>
        <taxon>Crustacea</taxon>
        <taxon>Branchiopoda</taxon>
        <taxon>Diplostraca</taxon>
        <taxon>Cladocera</taxon>
        <taxon>Anomopoda</taxon>
        <taxon>Daphniidae</taxon>
        <taxon>Daphnia</taxon>
        <taxon>Daphnia similis group</taxon>
    </lineage>
</organism>
<dbReference type="PANTHER" id="PTHR11011:SF116">
    <property type="entry name" value="FATTY ACYL-COA REDUCTASE CG5065-RELATED"/>
    <property type="match status" value="1"/>
</dbReference>
<comment type="similarity">
    <text evidence="2 9">Belongs to the fatty acyl-CoA reductase family.</text>
</comment>
<sequence length="505" mass="57477">MEKVSIQDFYSGRSVFVTGATGFMGIDRLYLLIRPTSGKNTFVRLQELINCKAFEWLKQNQPDALEKLIPINGDVSLPDLGLSLSDVQELSDNVSIVFHSAARVKFDNNLRSALEMNVRGPQRVANFCQQFKKLKAFVHVSTTFNNLENKEIAEEIYPATVDPQKLMDLIDSMDDLLLASITKQLVGKCPNVYAYTKALGEQLLRNITERDEHKLPIVVVRPSIVTGAIQEPLAGWIDNFNGPSGLAAGVSKGLIYTIRGDEKLVADLVPVDIAINLMIAAAWHRGTSDKSSETIVVYNCSSGALNPITWDEFRQIMRCPAVELRSSWIVYQIELALYHHLPAFFADTTARLCGKKPFLTRLYKRTHTLMSCLEFYTTRQWNFISRNPIQLIDKMSSKDQEIFNFDVRKIDWETYMENYICGVRTFLFNDDLSTIPAARKTLTTMKRLRNLTRLIIIGLTLLMFYVLWYNNLWRTSLTLEFENNANNSSAYQNVFEMKGLGALEL</sequence>
<dbReference type="AlphaFoldDB" id="A0AAD5PTL4"/>
<evidence type="ECO:0000256" key="6">
    <source>
        <dbReference type="ARBA" id="ARBA00023098"/>
    </source>
</evidence>
<dbReference type="GO" id="GO:0080019">
    <property type="term" value="F:alcohol-forming very long-chain fatty acyl-CoA reductase activity"/>
    <property type="evidence" value="ECO:0007669"/>
    <property type="project" value="InterPro"/>
</dbReference>
<dbReference type="PANTHER" id="PTHR11011">
    <property type="entry name" value="MALE STERILITY PROTEIN 2-RELATED"/>
    <property type="match status" value="1"/>
</dbReference>
<keyword evidence="3 9" id="KW-0444">Lipid biosynthesis</keyword>
<comment type="subcellular location">
    <subcellularLocation>
        <location evidence="1">Membrane</location>
        <topology evidence="1">Multi-pass membrane protein</topology>
    </subcellularLocation>
</comment>
<dbReference type="InterPro" id="IPR013120">
    <property type="entry name" value="FAR_NAD-bd"/>
</dbReference>
<evidence type="ECO:0000259" key="11">
    <source>
        <dbReference type="Pfam" id="PF07993"/>
    </source>
</evidence>
<dbReference type="InterPro" id="IPR026055">
    <property type="entry name" value="FAR"/>
</dbReference>
<feature type="domain" description="Fatty acyl-CoA reductase C-terminal" evidence="10">
    <location>
        <begin position="338"/>
        <end position="430"/>
    </location>
</feature>
<evidence type="ECO:0000256" key="2">
    <source>
        <dbReference type="ARBA" id="ARBA00005928"/>
    </source>
</evidence>
<comment type="caution">
    <text evidence="12">The sequence shown here is derived from an EMBL/GenBank/DDBJ whole genome shotgun (WGS) entry which is preliminary data.</text>
</comment>
<dbReference type="EMBL" id="WJBH02000007">
    <property type="protein sequence ID" value="KAI9556289.1"/>
    <property type="molecule type" value="Genomic_DNA"/>
</dbReference>
<evidence type="ECO:0000256" key="3">
    <source>
        <dbReference type="ARBA" id="ARBA00022516"/>
    </source>
</evidence>
<evidence type="ECO:0000259" key="10">
    <source>
        <dbReference type="Pfam" id="PF03015"/>
    </source>
</evidence>
<dbReference type="InterPro" id="IPR036291">
    <property type="entry name" value="NAD(P)-bd_dom_sf"/>
</dbReference>
<keyword evidence="4 9" id="KW-0812">Transmembrane</keyword>
<keyword evidence="7 9" id="KW-0472">Membrane</keyword>
<proteinExistence type="inferred from homology"/>
<dbReference type="FunFam" id="3.40.50.720:FF:000143">
    <property type="entry name" value="Fatty acyl-CoA reductase"/>
    <property type="match status" value="1"/>
</dbReference>
<name>A0AAD5PTL4_9CRUS</name>
<gene>
    <name evidence="12" type="ORF">GHT06_018863</name>
</gene>
<evidence type="ECO:0000313" key="13">
    <source>
        <dbReference type="Proteomes" id="UP000820818"/>
    </source>
</evidence>
<evidence type="ECO:0000256" key="8">
    <source>
        <dbReference type="ARBA" id="ARBA00052530"/>
    </source>
</evidence>
<keyword evidence="5 9" id="KW-1133">Transmembrane helix</keyword>
<dbReference type="EC" id="1.2.1.84" evidence="9"/>
<keyword evidence="13" id="KW-1185">Reference proteome</keyword>
<dbReference type="GO" id="GO:0035336">
    <property type="term" value="P:long-chain fatty-acyl-CoA metabolic process"/>
    <property type="evidence" value="ECO:0007669"/>
    <property type="project" value="TreeGrafter"/>
</dbReference>
<comment type="function">
    <text evidence="9">Catalyzes the reduction of fatty acyl-CoA to fatty alcohols.</text>
</comment>
<dbReference type="CDD" id="cd05236">
    <property type="entry name" value="FAR-N_SDR_e"/>
    <property type="match status" value="1"/>
</dbReference>
<evidence type="ECO:0000313" key="12">
    <source>
        <dbReference type="EMBL" id="KAI9556289.1"/>
    </source>
</evidence>
<dbReference type="SUPFAM" id="SSF51735">
    <property type="entry name" value="NAD(P)-binding Rossmann-fold domains"/>
    <property type="match status" value="1"/>
</dbReference>
<protein>
    <recommendedName>
        <fullName evidence="9">Fatty acyl-CoA reductase</fullName>
        <ecNumber evidence="9">1.2.1.84</ecNumber>
    </recommendedName>
</protein>
<dbReference type="Gene3D" id="3.40.50.720">
    <property type="entry name" value="NAD(P)-binding Rossmann-like Domain"/>
    <property type="match status" value="1"/>
</dbReference>
<keyword evidence="9" id="KW-0560">Oxidoreductase</keyword>
<keyword evidence="9" id="KW-0521">NADP</keyword>
<dbReference type="GO" id="GO:0016020">
    <property type="term" value="C:membrane"/>
    <property type="evidence" value="ECO:0007669"/>
    <property type="project" value="UniProtKB-SubCell"/>
</dbReference>
<feature type="transmembrane region" description="Helical" evidence="9">
    <location>
        <begin position="450"/>
        <end position="469"/>
    </location>
</feature>
<comment type="catalytic activity">
    <reaction evidence="8 9">
        <text>a long-chain fatty acyl-CoA + 2 NADPH + 2 H(+) = a long-chain primary fatty alcohol + 2 NADP(+) + CoA</text>
        <dbReference type="Rhea" id="RHEA:52716"/>
        <dbReference type="ChEBI" id="CHEBI:15378"/>
        <dbReference type="ChEBI" id="CHEBI:57287"/>
        <dbReference type="ChEBI" id="CHEBI:57783"/>
        <dbReference type="ChEBI" id="CHEBI:58349"/>
        <dbReference type="ChEBI" id="CHEBI:77396"/>
        <dbReference type="ChEBI" id="CHEBI:83139"/>
        <dbReference type="EC" id="1.2.1.84"/>
    </reaction>
</comment>
<accession>A0AAD5PTL4</accession>
<evidence type="ECO:0000256" key="7">
    <source>
        <dbReference type="ARBA" id="ARBA00023136"/>
    </source>
</evidence>
<evidence type="ECO:0000256" key="5">
    <source>
        <dbReference type="ARBA" id="ARBA00022989"/>
    </source>
</evidence>
<evidence type="ECO:0000256" key="4">
    <source>
        <dbReference type="ARBA" id="ARBA00022692"/>
    </source>
</evidence>
<dbReference type="Proteomes" id="UP000820818">
    <property type="component" value="Linkage Group LG7"/>
</dbReference>
<reference evidence="12 13" key="1">
    <citation type="submission" date="2022-05" db="EMBL/GenBank/DDBJ databases">
        <title>A multi-omics perspective on studying reproductive biology in Daphnia sinensis.</title>
        <authorList>
            <person name="Jia J."/>
        </authorList>
    </citation>
    <scope>NUCLEOTIDE SEQUENCE [LARGE SCALE GENOMIC DNA]</scope>
    <source>
        <strain evidence="12 13">WSL</strain>
    </source>
</reference>
<dbReference type="Pfam" id="PF07993">
    <property type="entry name" value="NAD_binding_4"/>
    <property type="match status" value="1"/>
</dbReference>
<dbReference type="Pfam" id="PF03015">
    <property type="entry name" value="Sterile"/>
    <property type="match status" value="1"/>
</dbReference>
<dbReference type="CDD" id="cd09071">
    <property type="entry name" value="FAR_C"/>
    <property type="match status" value="1"/>
</dbReference>
<evidence type="ECO:0000256" key="9">
    <source>
        <dbReference type="RuleBase" id="RU363097"/>
    </source>
</evidence>
<dbReference type="GO" id="GO:0102965">
    <property type="term" value="F:alcohol-forming long-chain fatty acyl-CoA reductase activity"/>
    <property type="evidence" value="ECO:0007669"/>
    <property type="project" value="UniProtKB-EC"/>
</dbReference>